<feature type="transmembrane region" description="Helical" evidence="9">
    <location>
        <begin position="140"/>
        <end position="161"/>
    </location>
</feature>
<comment type="caution">
    <text evidence="11">The sequence shown here is derived from an EMBL/GenBank/DDBJ whole genome shotgun (WGS) entry which is preliminary data.</text>
</comment>
<dbReference type="InterPro" id="IPR013525">
    <property type="entry name" value="ABC2_TM"/>
</dbReference>
<keyword evidence="5" id="KW-0997">Cell inner membrane</keyword>
<evidence type="ECO:0000313" key="12">
    <source>
        <dbReference type="Proteomes" id="UP000323221"/>
    </source>
</evidence>
<keyword evidence="6 9" id="KW-0812">Transmembrane</keyword>
<evidence type="ECO:0000259" key="10">
    <source>
        <dbReference type="PROSITE" id="PS51012"/>
    </source>
</evidence>
<keyword evidence="8 9" id="KW-0472">Membrane</keyword>
<feature type="transmembrane region" description="Helical" evidence="9">
    <location>
        <begin position="168"/>
        <end position="186"/>
    </location>
</feature>
<feature type="domain" description="ABC transmembrane type-2" evidence="10">
    <location>
        <begin position="18"/>
        <end position="257"/>
    </location>
</feature>
<dbReference type="PANTHER" id="PTHR30413:SF8">
    <property type="entry name" value="TRANSPORT PERMEASE PROTEIN"/>
    <property type="match status" value="1"/>
</dbReference>
<evidence type="ECO:0000256" key="5">
    <source>
        <dbReference type="ARBA" id="ARBA00022519"/>
    </source>
</evidence>
<dbReference type="PROSITE" id="PS51012">
    <property type="entry name" value="ABC_TM2"/>
    <property type="match status" value="1"/>
</dbReference>
<feature type="transmembrane region" description="Helical" evidence="9">
    <location>
        <begin position="56"/>
        <end position="79"/>
    </location>
</feature>
<accession>A0A5M8Q7K4</accession>
<dbReference type="AlphaFoldDB" id="A0A5M8Q7K4"/>
<protein>
    <recommendedName>
        <fullName evidence="9">Transport permease protein</fullName>
    </recommendedName>
</protein>
<evidence type="ECO:0000256" key="2">
    <source>
        <dbReference type="ARBA" id="ARBA00007783"/>
    </source>
</evidence>
<dbReference type="EMBL" id="VOIR01000017">
    <property type="protein sequence ID" value="KAA6430846.1"/>
    <property type="molecule type" value="Genomic_DNA"/>
</dbReference>
<dbReference type="GO" id="GO:0005886">
    <property type="term" value="C:plasma membrane"/>
    <property type="evidence" value="ECO:0007669"/>
    <property type="project" value="UniProtKB-SubCell"/>
</dbReference>
<name>A0A5M8Q7K4_9MICO</name>
<evidence type="ECO:0000256" key="1">
    <source>
        <dbReference type="ARBA" id="ARBA00004429"/>
    </source>
</evidence>
<feature type="transmembrane region" description="Helical" evidence="9">
    <location>
        <begin position="235"/>
        <end position="254"/>
    </location>
</feature>
<dbReference type="OrthoDB" id="9789409at2"/>
<gene>
    <name evidence="11" type="ORF">FQ330_11755</name>
</gene>
<evidence type="ECO:0000256" key="3">
    <source>
        <dbReference type="ARBA" id="ARBA00022448"/>
    </source>
</evidence>
<organism evidence="11 12">
    <name type="scientific">Agrococcus sediminis</name>
    <dbReference type="NCBI Taxonomy" id="2599924"/>
    <lineage>
        <taxon>Bacteria</taxon>
        <taxon>Bacillati</taxon>
        <taxon>Actinomycetota</taxon>
        <taxon>Actinomycetes</taxon>
        <taxon>Micrococcales</taxon>
        <taxon>Microbacteriaceae</taxon>
        <taxon>Agrococcus</taxon>
    </lineage>
</organism>
<evidence type="ECO:0000256" key="6">
    <source>
        <dbReference type="ARBA" id="ARBA00022692"/>
    </source>
</evidence>
<feature type="transmembrane region" description="Helical" evidence="9">
    <location>
        <begin position="21"/>
        <end position="44"/>
    </location>
</feature>
<keyword evidence="3 9" id="KW-0813">Transport</keyword>
<dbReference type="InterPro" id="IPR047817">
    <property type="entry name" value="ABC2_TM_bact-type"/>
</dbReference>
<dbReference type="Pfam" id="PF01061">
    <property type="entry name" value="ABC2_membrane"/>
    <property type="match status" value="1"/>
</dbReference>
<evidence type="ECO:0000256" key="4">
    <source>
        <dbReference type="ARBA" id="ARBA00022475"/>
    </source>
</evidence>
<reference evidence="11 12" key="1">
    <citation type="submission" date="2019-08" db="EMBL/GenBank/DDBJ databases">
        <title>Agrococcus lahaulensis sp. nov., isolated from a cold desert of the Indian Himalayas.</title>
        <authorList>
            <person name="Qu J.H."/>
        </authorList>
    </citation>
    <scope>NUCLEOTIDE SEQUENCE [LARGE SCALE GENOMIC DNA]</scope>
    <source>
        <strain evidence="11 12">NS18</strain>
    </source>
</reference>
<evidence type="ECO:0000256" key="9">
    <source>
        <dbReference type="RuleBase" id="RU361157"/>
    </source>
</evidence>
<dbReference type="PANTHER" id="PTHR30413">
    <property type="entry name" value="INNER MEMBRANE TRANSPORT PERMEASE"/>
    <property type="match status" value="1"/>
</dbReference>
<evidence type="ECO:0000256" key="7">
    <source>
        <dbReference type="ARBA" id="ARBA00022989"/>
    </source>
</evidence>
<comment type="subcellular location">
    <subcellularLocation>
        <location evidence="1">Cell inner membrane</location>
        <topology evidence="1">Multi-pass membrane protein</topology>
    </subcellularLocation>
    <subcellularLocation>
        <location evidence="9">Cell membrane</location>
        <topology evidence="9">Multi-pass membrane protein</topology>
    </subcellularLocation>
</comment>
<evidence type="ECO:0000313" key="11">
    <source>
        <dbReference type="EMBL" id="KAA6430846.1"/>
    </source>
</evidence>
<comment type="similarity">
    <text evidence="2 9">Belongs to the ABC-2 integral membrane protein family.</text>
</comment>
<keyword evidence="7 9" id="KW-1133">Transmembrane helix</keyword>
<evidence type="ECO:0000256" key="8">
    <source>
        <dbReference type="ARBA" id="ARBA00023136"/>
    </source>
</evidence>
<dbReference type="GO" id="GO:0140359">
    <property type="term" value="F:ABC-type transporter activity"/>
    <property type="evidence" value="ECO:0007669"/>
    <property type="project" value="InterPro"/>
</dbReference>
<keyword evidence="4 9" id="KW-1003">Cell membrane</keyword>
<dbReference type="Proteomes" id="UP000323221">
    <property type="component" value="Unassembled WGS sequence"/>
</dbReference>
<sequence>MRNLTLREIRAQYKRTFLGRVWSLINPLAQIAVYSIVFGLLFQLPVAPGTNSGLEVFPLWIGVGVIVWGFISGSVAAGMSSMLDNAGLLTKVYFPRSVLPVSSVLSSSFNFGIELLVLLAVMALVGGPLVLLYAPLLVPLLVLTFAFVLGISMVLSVASIYFRDLRHLWSIFSQVWMYASGVLFSVELVRERQEAFAADGVDLPLVAIFQANPAERFIEAYRNILYDFAVPTWDIWVTLLIWSAASLIVGKLVFDRLARDIVEEI</sequence>
<comment type="caution">
    <text evidence="9">Lacks conserved residue(s) required for the propagation of feature annotation.</text>
</comment>
<keyword evidence="12" id="KW-1185">Reference proteome</keyword>
<dbReference type="GO" id="GO:0015920">
    <property type="term" value="P:lipopolysaccharide transport"/>
    <property type="evidence" value="ECO:0007669"/>
    <property type="project" value="TreeGrafter"/>
</dbReference>
<proteinExistence type="inferred from homology"/>